<feature type="transmembrane region" description="Helical" evidence="1">
    <location>
        <begin position="21"/>
        <end position="42"/>
    </location>
</feature>
<evidence type="ECO:0000256" key="1">
    <source>
        <dbReference type="SAM" id="Phobius"/>
    </source>
</evidence>
<dbReference type="AlphaFoldDB" id="A0A3P7NW23"/>
<feature type="transmembrane region" description="Helical" evidence="1">
    <location>
        <begin position="223"/>
        <end position="247"/>
    </location>
</feature>
<feature type="transmembrane region" description="Helical" evidence="1">
    <location>
        <begin position="57"/>
        <end position="81"/>
    </location>
</feature>
<feature type="transmembrane region" description="Helical" evidence="1">
    <location>
        <begin position="142"/>
        <end position="161"/>
    </location>
</feature>
<keyword evidence="1" id="KW-1133">Transmembrane helix</keyword>
<sequence length="315" mass="36078">MTMLLEIKEIIMLNYRKFERIIVPLSKFILALVVLSLLGRYLSGFDLENKFVILDKFYIKVAMAAIVAFVPGTWFVLLIMVTLWARMFFISIEATFIVFGVTIIIYLMFVRLFPKLAYLVILLPLLMYMKLAYFLPLFAGLFLGPVAIVPIGVGVVVYYLGMNLPGLLQMTSADLYDMPTTIIEMYKYTMNIVMDNRAILLTIVVFIAVILTTYYVGRLELDFAQYIAIGVGGLVNIFGFIMGNLVLNADVQILGVLLGSVLAVILVSIMQFFRFTLDYQKTERQQFEDEDYYYYVKAIPKIKLSKSKREIKTIE</sequence>
<keyword evidence="1" id="KW-0812">Transmembrane</keyword>
<dbReference type="EMBL" id="LR130778">
    <property type="protein sequence ID" value="VDN47394.1"/>
    <property type="molecule type" value="Genomic_DNA"/>
</dbReference>
<feature type="transmembrane region" description="Helical" evidence="1">
    <location>
        <begin position="198"/>
        <end position="216"/>
    </location>
</feature>
<name>A0A3P7NW23_9FIRM</name>
<feature type="transmembrane region" description="Helical" evidence="1">
    <location>
        <begin position="253"/>
        <end position="277"/>
    </location>
</feature>
<reference evidence="2 3" key="1">
    <citation type="submission" date="2018-09" db="EMBL/GenBank/DDBJ databases">
        <authorList>
            <person name="Postec A."/>
        </authorList>
    </citation>
    <scope>NUCLEOTIDE SEQUENCE [LARGE SCALE GENOMIC DNA]</scope>
    <source>
        <strain evidence="2">70B-A</strain>
    </source>
</reference>
<keyword evidence="1" id="KW-0472">Membrane</keyword>
<dbReference type="Proteomes" id="UP000279029">
    <property type="component" value="Chromosome"/>
</dbReference>
<keyword evidence="3" id="KW-1185">Reference proteome</keyword>
<protein>
    <submittedName>
        <fullName evidence="2">Uncharacterized protein</fullName>
    </submittedName>
</protein>
<dbReference type="KEGG" id="cbar:PATL70BA_1509"/>
<feature type="transmembrane region" description="Helical" evidence="1">
    <location>
        <begin position="88"/>
        <end position="110"/>
    </location>
</feature>
<feature type="transmembrane region" description="Helical" evidence="1">
    <location>
        <begin position="116"/>
        <end position="135"/>
    </location>
</feature>
<gene>
    <name evidence="2" type="ORF">PATL70BA_1509</name>
</gene>
<dbReference type="RefSeq" id="WP_125136711.1">
    <property type="nucleotide sequence ID" value="NZ_LR130778.1"/>
</dbReference>
<dbReference type="OrthoDB" id="1766220at2"/>
<evidence type="ECO:0000313" key="2">
    <source>
        <dbReference type="EMBL" id="VDN47394.1"/>
    </source>
</evidence>
<accession>A0A3P7NW23</accession>
<organism evidence="2 3">
    <name type="scientific">Petrocella atlantisensis</name>
    <dbReference type="NCBI Taxonomy" id="2173034"/>
    <lineage>
        <taxon>Bacteria</taxon>
        <taxon>Bacillati</taxon>
        <taxon>Bacillota</taxon>
        <taxon>Clostridia</taxon>
        <taxon>Lachnospirales</taxon>
        <taxon>Vallitaleaceae</taxon>
        <taxon>Petrocella</taxon>
    </lineage>
</organism>
<proteinExistence type="predicted"/>
<evidence type="ECO:0000313" key="3">
    <source>
        <dbReference type="Proteomes" id="UP000279029"/>
    </source>
</evidence>